<dbReference type="RefSeq" id="WP_033719512.1">
    <property type="nucleotide sequence ID" value="NZ_JAEKMM010000004.1"/>
</dbReference>
<dbReference type="SUPFAM" id="SSF56281">
    <property type="entry name" value="Metallo-hydrolase/oxidoreductase"/>
    <property type="match status" value="1"/>
</dbReference>
<evidence type="ECO:0000313" key="3">
    <source>
        <dbReference type="Proteomes" id="UP000217768"/>
    </source>
</evidence>
<dbReference type="Gene3D" id="3.60.15.10">
    <property type="entry name" value="Ribonuclease Z/Hydroxyacylglutathione hydrolase-like"/>
    <property type="match status" value="1"/>
</dbReference>
<accession>A0A2A2ZB82</accession>
<sequence>MVSRAAESTLPPWTIWQRRPFPDTNLLLIAGREPALVDSGFIGHAKQTVAWASAHSRRIRWVVNTHWHSDHVGANALLQAMGAAIAASTPDADALARRDPGCCQAEYLDQPVSPYVVDMSLEDNAILRLGDCDWQVIRTPGHTPGHLCLWQPDERLLVTGDALSDYDVGWVNLALDGPDAAETALTSLHRMTDLRPRVLLPAHGPIPSDTSAALAAARRRAQRLIDDPENAVWYGARRIFAFALMIHDGIAVNAVESYLHKRLWLVDAARLLRTTPEAFAAELIEAMLASSAIVCRNGLLYAAAEYTPVEMLPVGVPFPRSWPP</sequence>
<dbReference type="PANTHER" id="PTHR42951">
    <property type="entry name" value="METALLO-BETA-LACTAMASE DOMAIN-CONTAINING"/>
    <property type="match status" value="1"/>
</dbReference>
<name>A0A2A2ZB82_MYCAV</name>
<proteinExistence type="predicted"/>
<evidence type="ECO:0000259" key="1">
    <source>
        <dbReference type="SMART" id="SM00849"/>
    </source>
</evidence>
<dbReference type="GeneID" id="66600150"/>
<dbReference type="SMART" id="SM00849">
    <property type="entry name" value="Lactamase_B"/>
    <property type="match status" value="1"/>
</dbReference>
<dbReference type="Pfam" id="PF00753">
    <property type="entry name" value="Lactamase_B"/>
    <property type="match status" value="1"/>
</dbReference>
<comment type="caution">
    <text evidence="2">The sequence shown here is derived from an EMBL/GenBank/DDBJ whole genome shotgun (WGS) entry which is preliminary data.</text>
</comment>
<organism evidence="2 3">
    <name type="scientific">Mycobacterium avium</name>
    <dbReference type="NCBI Taxonomy" id="1764"/>
    <lineage>
        <taxon>Bacteria</taxon>
        <taxon>Bacillati</taxon>
        <taxon>Actinomycetota</taxon>
        <taxon>Actinomycetes</taxon>
        <taxon>Mycobacteriales</taxon>
        <taxon>Mycobacteriaceae</taxon>
        <taxon>Mycobacterium</taxon>
        <taxon>Mycobacterium avium complex (MAC)</taxon>
    </lineage>
</organism>
<dbReference type="CDD" id="cd06262">
    <property type="entry name" value="metallo-hydrolase-like_MBL-fold"/>
    <property type="match status" value="1"/>
</dbReference>
<dbReference type="InterPro" id="IPR036866">
    <property type="entry name" value="RibonucZ/Hydroxyglut_hydro"/>
</dbReference>
<gene>
    <name evidence="2" type="ORF">CKJ66_27130</name>
</gene>
<dbReference type="AlphaFoldDB" id="A0A2A2ZB82"/>
<feature type="domain" description="Metallo-beta-lactamase" evidence="1">
    <location>
        <begin position="23"/>
        <end position="203"/>
    </location>
</feature>
<dbReference type="Proteomes" id="UP000217768">
    <property type="component" value="Unassembled WGS sequence"/>
</dbReference>
<dbReference type="InterPro" id="IPR001279">
    <property type="entry name" value="Metallo-B-lactamas"/>
</dbReference>
<dbReference type="EMBL" id="NSFD01000057">
    <property type="protein sequence ID" value="PBA23668.1"/>
    <property type="molecule type" value="Genomic_DNA"/>
</dbReference>
<dbReference type="InterPro" id="IPR050855">
    <property type="entry name" value="NDM-1-like"/>
</dbReference>
<reference evidence="2 3" key="1">
    <citation type="submission" date="2017-08" db="EMBL/GenBank/DDBJ databases">
        <title>Phylogenetic analysis of Mycobacterium avium complex whole genomes.</title>
        <authorList>
            <person name="Caverly L.J."/>
            <person name="Spilker T."/>
            <person name="Lipuma J."/>
        </authorList>
    </citation>
    <scope>NUCLEOTIDE SEQUENCE [LARGE SCALE GENOMIC DNA]</scope>
    <source>
        <strain evidence="2 3">FLAC0165</strain>
    </source>
</reference>
<evidence type="ECO:0000313" key="2">
    <source>
        <dbReference type="EMBL" id="PBA23668.1"/>
    </source>
</evidence>
<protein>
    <recommendedName>
        <fullName evidence="1">Metallo-beta-lactamase domain-containing protein</fullName>
    </recommendedName>
</protein>